<dbReference type="Proteomes" id="UP000680279">
    <property type="component" value="Unassembled WGS sequence"/>
</dbReference>
<dbReference type="PIRSF" id="PIRSF037846">
    <property type="entry name" value="Autolysin_YrvJ_prd"/>
    <property type="match status" value="1"/>
</dbReference>
<proteinExistence type="predicted"/>
<organism evidence="5 6">
    <name type="scientific">Siminovitchia fordii</name>
    <dbReference type="NCBI Taxonomy" id="254759"/>
    <lineage>
        <taxon>Bacteria</taxon>
        <taxon>Bacillati</taxon>
        <taxon>Bacillota</taxon>
        <taxon>Bacilli</taxon>
        <taxon>Bacillales</taxon>
        <taxon>Bacillaceae</taxon>
        <taxon>Siminovitchia</taxon>
    </lineage>
</organism>
<dbReference type="PROSITE" id="PS51781">
    <property type="entry name" value="SH3B"/>
    <property type="match status" value="3"/>
</dbReference>
<evidence type="ECO:0000256" key="1">
    <source>
        <dbReference type="ARBA" id="ARBA00022801"/>
    </source>
</evidence>
<evidence type="ECO:0000256" key="3">
    <source>
        <dbReference type="SAM" id="SignalP"/>
    </source>
</evidence>
<dbReference type="RefSeq" id="WP_018706460.1">
    <property type="nucleotide sequence ID" value="NZ_BOQT01000002.1"/>
</dbReference>
<dbReference type="PANTHER" id="PTHR30404">
    <property type="entry name" value="N-ACETYLMURAMOYL-L-ALANINE AMIDASE"/>
    <property type="match status" value="1"/>
</dbReference>
<dbReference type="InterPro" id="IPR003646">
    <property type="entry name" value="SH3-like_bac-type"/>
</dbReference>
<dbReference type="SMART" id="SM00287">
    <property type="entry name" value="SH3b"/>
    <property type="match status" value="3"/>
</dbReference>
<evidence type="ECO:0000313" key="6">
    <source>
        <dbReference type="Proteomes" id="UP000680279"/>
    </source>
</evidence>
<keyword evidence="6" id="KW-1185">Reference proteome</keyword>
<reference evidence="5 6" key="1">
    <citation type="submission" date="2021-03" db="EMBL/GenBank/DDBJ databases">
        <title>Antimicrobial resistance genes in bacteria isolated from Japanese honey, and their potential for conferring macrolide and lincosamide resistance in the American foulbrood pathogen Paenibacillus larvae.</title>
        <authorList>
            <person name="Okamoto M."/>
            <person name="Kumagai M."/>
            <person name="Kanamori H."/>
            <person name="Takamatsu D."/>
        </authorList>
    </citation>
    <scope>NUCLEOTIDE SEQUENCE [LARGE SCALE GENOMIC DNA]</scope>
    <source>
        <strain evidence="5 6">J1TS3</strain>
    </source>
</reference>
<dbReference type="Gene3D" id="2.30.30.40">
    <property type="entry name" value="SH3 Domains"/>
    <property type="match status" value="3"/>
</dbReference>
<dbReference type="SMART" id="SM00646">
    <property type="entry name" value="Ami_3"/>
    <property type="match status" value="1"/>
</dbReference>
<dbReference type="SUPFAM" id="SSF53187">
    <property type="entry name" value="Zn-dependent exopeptidases"/>
    <property type="match status" value="1"/>
</dbReference>
<feature type="chain" id="PRO_5045512960" evidence="3">
    <location>
        <begin position="27"/>
        <end position="427"/>
    </location>
</feature>
<dbReference type="Pfam" id="PF01520">
    <property type="entry name" value="Amidase_3"/>
    <property type="match status" value="1"/>
</dbReference>
<evidence type="ECO:0000259" key="4">
    <source>
        <dbReference type="PROSITE" id="PS51781"/>
    </source>
</evidence>
<feature type="signal peptide" evidence="3">
    <location>
        <begin position="1"/>
        <end position="26"/>
    </location>
</feature>
<feature type="domain" description="SH3b" evidence="4">
    <location>
        <begin position="27"/>
        <end position="90"/>
    </location>
</feature>
<feature type="domain" description="SH3b" evidence="4">
    <location>
        <begin position="96"/>
        <end position="158"/>
    </location>
</feature>
<dbReference type="Gene3D" id="3.40.630.40">
    <property type="entry name" value="Zn-dependent exopeptidases"/>
    <property type="match status" value="1"/>
</dbReference>
<accession>A0ABQ4K1A2</accession>
<dbReference type="InterPro" id="IPR002508">
    <property type="entry name" value="MurNAc-LAA_cat"/>
</dbReference>
<dbReference type="PANTHER" id="PTHR30404:SF7">
    <property type="entry name" value="CELL WALL AMIDASE LYTH-RELATED"/>
    <property type="match status" value="1"/>
</dbReference>
<protein>
    <submittedName>
        <fullName evidence="5">N-acetylmuramoyl-L-alanine amidase</fullName>
    </submittedName>
</protein>
<comment type="caution">
    <text evidence="5">The sequence shown here is derived from an EMBL/GenBank/DDBJ whole genome shotgun (WGS) entry which is preliminary data.</text>
</comment>
<dbReference type="InterPro" id="IPR017293">
    <property type="entry name" value="N-acetylmuramoyl-L-ala_amidase"/>
</dbReference>
<keyword evidence="2" id="KW-0961">Cell wall biogenesis/degradation</keyword>
<evidence type="ECO:0000313" key="5">
    <source>
        <dbReference type="EMBL" id="GIN19539.1"/>
    </source>
</evidence>
<sequence>MIRKPILCLTLLLLVFSQTNPLMANAANTVQIQVQKANIRSEPSNAANVIAQADRNESFQVIQEKFGWYEIQLPSGGTGWVAGYIVGNGSQSDGTGKKGTVTDNNVHVRNNPSLSANIIGKLHTGDRVTVASENNGWANIVYNNQSAWISKQYLQFPGEAKAINEPSKGFVYISNDKTNLRSGADTSAPVITRGSQGERYPVVGQEGDWYKITLASGREAYVASWVVSSGKNTQSTEATASNSSNISPGLAGKTIVLDAGHGGHDPGTSNYTGVSEKQLTMQTARRLQQKLSSAGANVILTRSDDHYVNLDTRTSAANNSNADAFISIHYDSSSHPDANGITAYYHHGYQYDLASSVNQVLDSSLSLNNRGTHFGNYHVIRENSRPAALLELGYLSNSYEGQYVTTESYQELVSNSIYNGLESYFNE</sequence>
<dbReference type="EMBL" id="BOQT01000002">
    <property type="protein sequence ID" value="GIN19539.1"/>
    <property type="molecule type" value="Genomic_DNA"/>
</dbReference>
<evidence type="ECO:0000256" key="2">
    <source>
        <dbReference type="ARBA" id="ARBA00023316"/>
    </source>
</evidence>
<dbReference type="Pfam" id="PF08239">
    <property type="entry name" value="SH3_3"/>
    <property type="match status" value="3"/>
</dbReference>
<dbReference type="InterPro" id="IPR050695">
    <property type="entry name" value="N-acetylmuramoyl_amidase_3"/>
</dbReference>
<name>A0ABQ4K1A2_9BACI</name>
<feature type="domain" description="SH3b" evidence="4">
    <location>
        <begin position="168"/>
        <end position="231"/>
    </location>
</feature>
<keyword evidence="1" id="KW-0378">Hydrolase</keyword>
<keyword evidence="3" id="KW-0732">Signal</keyword>
<gene>
    <name evidence="5" type="ORF">J1TS3_06730</name>
</gene>
<dbReference type="CDD" id="cd02696">
    <property type="entry name" value="MurNAc-LAA"/>
    <property type="match status" value="1"/>
</dbReference>